<evidence type="ECO:0000259" key="2">
    <source>
        <dbReference type="PROSITE" id="PS50908"/>
    </source>
</evidence>
<dbReference type="Proteomes" id="UP001224775">
    <property type="component" value="Unassembled WGS sequence"/>
</dbReference>
<accession>A0AAD8YCP9</accession>
<gene>
    <name evidence="3" type="ORF">QTG54_005425</name>
</gene>
<dbReference type="SUPFAM" id="SSF54495">
    <property type="entry name" value="UBC-like"/>
    <property type="match status" value="1"/>
</dbReference>
<dbReference type="InterPro" id="IPR006575">
    <property type="entry name" value="RWD_dom"/>
</dbReference>
<dbReference type="Gene3D" id="3.10.110.10">
    <property type="entry name" value="Ubiquitin Conjugating Enzyme"/>
    <property type="match status" value="1"/>
</dbReference>
<feature type="region of interest" description="Disordered" evidence="1">
    <location>
        <begin position="249"/>
        <end position="296"/>
    </location>
</feature>
<dbReference type="EMBL" id="JATAAI010000008">
    <property type="protein sequence ID" value="KAK1743828.1"/>
    <property type="molecule type" value="Genomic_DNA"/>
</dbReference>
<name>A0AAD8YCP9_9STRA</name>
<feature type="compositionally biased region" description="Acidic residues" evidence="1">
    <location>
        <begin position="249"/>
        <end position="287"/>
    </location>
</feature>
<dbReference type="AlphaFoldDB" id="A0AAD8YCP9"/>
<keyword evidence="4" id="KW-1185">Reference proteome</keyword>
<evidence type="ECO:0000313" key="3">
    <source>
        <dbReference type="EMBL" id="KAK1743828.1"/>
    </source>
</evidence>
<dbReference type="CDD" id="cd23823">
    <property type="entry name" value="RWD_GCN2"/>
    <property type="match status" value="1"/>
</dbReference>
<protein>
    <submittedName>
        <fullName evidence="3">RWD domain-containing protein</fullName>
    </submittedName>
</protein>
<reference evidence="3" key="1">
    <citation type="submission" date="2023-06" db="EMBL/GenBank/DDBJ databases">
        <title>Survivors Of The Sea: Transcriptome response of Skeletonema marinoi to long-term dormancy.</title>
        <authorList>
            <person name="Pinder M.I.M."/>
            <person name="Kourtchenko O."/>
            <person name="Robertson E.K."/>
            <person name="Larsson T."/>
            <person name="Maumus F."/>
            <person name="Osuna-Cruz C.M."/>
            <person name="Vancaester E."/>
            <person name="Stenow R."/>
            <person name="Vandepoele K."/>
            <person name="Ploug H."/>
            <person name="Bruchert V."/>
            <person name="Godhe A."/>
            <person name="Topel M."/>
        </authorList>
    </citation>
    <scope>NUCLEOTIDE SEQUENCE</scope>
    <source>
        <strain evidence="3">R05AC</strain>
    </source>
</reference>
<proteinExistence type="predicted"/>
<evidence type="ECO:0000256" key="1">
    <source>
        <dbReference type="SAM" id="MobiDB-lite"/>
    </source>
</evidence>
<sequence length="296" mass="33858">MSDHIEEQEMEAEALSAIFDTAFTIRSSTQPFQWSIKLVPIDCGDDLDVESTANHVMVNLVATIPLDYPEVSLPELDIEILKGLSGDTKKELLQLAQEEAVANEGMPALFAVCEVVREWLADNNVKGLDDASMHAQMMRKVKEVERKEAQAAQQFEAQKTVEEMTEAEQEELAVRKRREEGTPVTQESFTLWWDNFCAEMEERRMRRLGILPMKKRKKRIMAERSTGFQIFSEKSGVFNLEKLEAEIENDVGDVDEELFDDDEDLDDLDFDSDDDDEDDDDDDSDEEPTYKVNSIL</sequence>
<evidence type="ECO:0000313" key="4">
    <source>
        <dbReference type="Proteomes" id="UP001224775"/>
    </source>
</evidence>
<dbReference type="PANTHER" id="PTHR12292">
    <property type="entry name" value="RWD DOMAIN-CONTAINING PROTEIN"/>
    <property type="match status" value="1"/>
</dbReference>
<dbReference type="SMART" id="SM00591">
    <property type="entry name" value="RWD"/>
    <property type="match status" value="1"/>
</dbReference>
<dbReference type="InterPro" id="IPR016135">
    <property type="entry name" value="UBQ-conjugating_enzyme/RWD"/>
</dbReference>
<dbReference type="InterPro" id="IPR040213">
    <property type="entry name" value="GIR2-like"/>
</dbReference>
<organism evidence="3 4">
    <name type="scientific">Skeletonema marinoi</name>
    <dbReference type="NCBI Taxonomy" id="267567"/>
    <lineage>
        <taxon>Eukaryota</taxon>
        <taxon>Sar</taxon>
        <taxon>Stramenopiles</taxon>
        <taxon>Ochrophyta</taxon>
        <taxon>Bacillariophyta</taxon>
        <taxon>Coscinodiscophyceae</taxon>
        <taxon>Thalassiosirophycidae</taxon>
        <taxon>Thalassiosirales</taxon>
        <taxon>Skeletonemataceae</taxon>
        <taxon>Skeletonema</taxon>
        <taxon>Skeletonema marinoi-dohrnii complex</taxon>
    </lineage>
</organism>
<dbReference type="PROSITE" id="PS50908">
    <property type="entry name" value="RWD"/>
    <property type="match status" value="1"/>
</dbReference>
<dbReference type="Pfam" id="PF05773">
    <property type="entry name" value="RWD"/>
    <property type="match status" value="1"/>
</dbReference>
<comment type="caution">
    <text evidence="3">The sequence shown here is derived from an EMBL/GenBank/DDBJ whole genome shotgun (WGS) entry which is preliminary data.</text>
</comment>
<feature type="domain" description="RWD" evidence="2">
    <location>
        <begin position="10"/>
        <end position="123"/>
    </location>
</feature>